<dbReference type="GeneID" id="19199981"/>
<evidence type="ECO:0000256" key="5">
    <source>
        <dbReference type="ARBA" id="ARBA00022723"/>
    </source>
</evidence>
<evidence type="ECO:0000256" key="9">
    <source>
        <dbReference type="PIRSR" id="PIRSR602401-1"/>
    </source>
</evidence>
<dbReference type="InterPro" id="IPR050364">
    <property type="entry name" value="Cytochrome_P450_fung"/>
</dbReference>
<name>A0A5M3MLG7_CONPW</name>
<comment type="caution">
    <text evidence="11">The sequence shown here is derived from an EMBL/GenBank/DDBJ whole genome shotgun (WGS) entry which is preliminary data.</text>
</comment>
<dbReference type="AlphaFoldDB" id="A0A5M3MLG7"/>
<evidence type="ECO:0000256" key="7">
    <source>
        <dbReference type="ARBA" id="ARBA00023004"/>
    </source>
</evidence>
<evidence type="ECO:0000256" key="4">
    <source>
        <dbReference type="ARBA" id="ARBA00022617"/>
    </source>
</evidence>
<organism evidence="11 12">
    <name type="scientific">Coniophora puteana (strain RWD-64-598)</name>
    <name type="common">Brown rot fungus</name>
    <dbReference type="NCBI Taxonomy" id="741705"/>
    <lineage>
        <taxon>Eukaryota</taxon>
        <taxon>Fungi</taxon>
        <taxon>Dikarya</taxon>
        <taxon>Basidiomycota</taxon>
        <taxon>Agaricomycotina</taxon>
        <taxon>Agaricomycetes</taxon>
        <taxon>Agaricomycetidae</taxon>
        <taxon>Boletales</taxon>
        <taxon>Coniophorineae</taxon>
        <taxon>Coniophoraceae</taxon>
        <taxon>Coniophora</taxon>
    </lineage>
</organism>
<dbReference type="InterPro" id="IPR036396">
    <property type="entry name" value="Cyt_P450_sf"/>
</dbReference>
<evidence type="ECO:0000256" key="3">
    <source>
        <dbReference type="ARBA" id="ARBA00010617"/>
    </source>
</evidence>
<evidence type="ECO:0000256" key="1">
    <source>
        <dbReference type="ARBA" id="ARBA00001971"/>
    </source>
</evidence>
<evidence type="ECO:0000256" key="6">
    <source>
        <dbReference type="ARBA" id="ARBA00023002"/>
    </source>
</evidence>
<dbReference type="GO" id="GO:0004497">
    <property type="term" value="F:monooxygenase activity"/>
    <property type="evidence" value="ECO:0007669"/>
    <property type="project" value="UniProtKB-KW"/>
</dbReference>
<dbReference type="CDD" id="cd11065">
    <property type="entry name" value="CYP64-like"/>
    <property type="match status" value="1"/>
</dbReference>
<dbReference type="PANTHER" id="PTHR46300:SF1">
    <property type="entry name" value="P450, PUTATIVE (EUROFUNG)-RELATED"/>
    <property type="match status" value="1"/>
</dbReference>
<keyword evidence="6 10" id="KW-0560">Oxidoreductase</keyword>
<dbReference type="GO" id="GO:0005506">
    <property type="term" value="F:iron ion binding"/>
    <property type="evidence" value="ECO:0007669"/>
    <property type="project" value="InterPro"/>
</dbReference>
<evidence type="ECO:0000256" key="2">
    <source>
        <dbReference type="ARBA" id="ARBA00005179"/>
    </source>
</evidence>
<keyword evidence="8 10" id="KW-0503">Monooxygenase</keyword>
<keyword evidence="5 9" id="KW-0479">Metal-binding</keyword>
<dbReference type="Proteomes" id="UP000053558">
    <property type="component" value="Unassembled WGS sequence"/>
</dbReference>
<dbReference type="PANTHER" id="PTHR46300">
    <property type="entry name" value="P450, PUTATIVE (EUROFUNG)-RELATED-RELATED"/>
    <property type="match status" value="1"/>
</dbReference>
<dbReference type="InterPro" id="IPR017972">
    <property type="entry name" value="Cyt_P450_CS"/>
</dbReference>
<keyword evidence="4 9" id="KW-0349">Heme</keyword>
<dbReference type="OrthoDB" id="2789670at2759"/>
<dbReference type="OMA" id="VMKPRAV"/>
<dbReference type="InterPro" id="IPR001128">
    <property type="entry name" value="Cyt_P450"/>
</dbReference>
<dbReference type="EMBL" id="JH711580">
    <property type="protein sequence ID" value="EIW80008.1"/>
    <property type="molecule type" value="Genomic_DNA"/>
</dbReference>
<comment type="similarity">
    <text evidence="3 10">Belongs to the cytochrome P450 family.</text>
</comment>
<dbReference type="KEGG" id="cput:CONPUDRAFT_126458"/>
<evidence type="ECO:0000256" key="8">
    <source>
        <dbReference type="ARBA" id="ARBA00023033"/>
    </source>
</evidence>
<dbReference type="RefSeq" id="XP_007770311.1">
    <property type="nucleotide sequence ID" value="XM_007772121.1"/>
</dbReference>
<dbReference type="SUPFAM" id="SSF48264">
    <property type="entry name" value="Cytochrome P450"/>
    <property type="match status" value="1"/>
</dbReference>
<comment type="pathway">
    <text evidence="2">Secondary metabolite biosynthesis.</text>
</comment>
<dbReference type="Pfam" id="PF00067">
    <property type="entry name" value="p450"/>
    <property type="match status" value="1"/>
</dbReference>
<evidence type="ECO:0000256" key="10">
    <source>
        <dbReference type="RuleBase" id="RU000461"/>
    </source>
</evidence>
<dbReference type="PROSITE" id="PS00086">
    <property type="entry name" value="CYTOCHROME_P450"/>
    <property type="match status" value="1"/>
</dbReference>
<gene>
    <name evidence="11" type="ORF">CONPUDRAFT_126458</name>
</gene>
<dbReference type="GO" id="GO:0016705">
    <property type="term" value="F:oxidoreductase activity, acting on paired donors, with incorporation or reduction of molecular oxygen"/>
    <property type="evidence" value="ECO:0007669"/>
    <property type="project" value="InterPro"/>
</dbReference>
<evidence type="ECO:0000313" key="12">
    <source>
        <dbReference type="Proteomes" id="UP000053558"/>
    </source>
</evidence>
<accession>A0A5M3MLG7</accession>
<sequence>MSSADFLSNTHPSLLIGGAAAATITTYLVRKAIQDSRRLSALPPGPPAEWFWKSPIPAHNTHVELTKLTEQYGDVYSLRSGSNVTIVIGTVQAALDILERQGGVTLSRPEIVAAGTIVSGGQRILLQPAGDRFRRMRKAVHEPLQPKIAKSYSPIQFEAAKRYVLNVFERPDLVHHHAELYAATVTLKITYGKTAPSSFQDPDIVRIHEVLDRFTGVLRPGTYLVDRLPWLQYLPGYAPELKQYHKSELALFSEQIGKTKSAMEEGADGPSFTRYLLENPEAHGLDWDEMAYLAGALYAAGSDTTAVGMSNIVLAAATHPELQVKIHAEIDSVIGDRVPTPDDMHTLPYLEAFTQETLRWRPIVPLGFMHKATADFAWNGYHIPEGASILGNHWAISRDPQAFPDPEKFDPQRWLTEDGQLKSQKDIRYFTFGFGRRVCPGQYVANRSMFTTMALLFWAFRITEDPKAPIDVNAYDDGVIAHHRGFKVVTEPRRSVDEIKQLLRDRSI</sequence>
<reference evidence="12" key="1">
    <citation type="journal article" date="2012" name="Science">
        <title>The Paleozoic origin of enzymatic lignin decomposition reconstructed from 31 fungal genomes.</title>
        <authorList>
            <person name="Floudas D."/>
            <person name="Binder M."/>
            <person name="Riley R."/>
            <person name="Barry K."/>
            <person name="Blanchette R.A."/>
            <person name="Henrissat B."/>
            <person name="Martinez A.T."/>
            <person name="Otillar R."/>
            <person name="Spatafora J.W."/>
            <person name="Yadav J.S."/>
            <person name="Aerts A."/>
            <person name="Benoit I."/>
            <person name="Boyd A."/>
            <person name="Carlson A."/>
            <person name="Copeland A."/>
            <person name="Coutinho P.M."/>
            <person name="de Vries R.P."/>
            <person name="Ferreira P."/>
            <person name="Findley K."/>
            <person name="Foster B."/>
            <person name="Gaskell J."/>
            <person name="Glotzer D."/>
            <person name="Gorecki P."/>
            <person name="Heitman J."/>
            <person name="Hesse C."/>
            <person name="Hori C."/>
            <person name="Igarashi K."/>
            <person name="Jurgens J.A."/>
            <person name="Kallen N."/>
            <person name="Kersten P."/>
            <person name="Kohler A."/>
            <person name="Kuees U."/>
            <person name="Kumar T.K.A."/>
            <person name="Kuo A."/>
            <person name="LaButti K."/>
            <person name="Larrondo L.F."/>
            <person name="Lindquist E."/>
            <person name="Ling A."/>
            <person name="Lombard V."/>
            <person name="Lucas S."/>
            <person name="Lundell T."/>
            <person name="Martin R."/>
            <person name="McLaughlin D.J."/>
            <person name="Morgenstern I."/>
            <person name="Morin E."/>
            <person name="Murat C."/>
            <person name="Nagy L.G."/>
            <person name="Nolan M."/>
            <person name="Ohm R.A."/>
            <person name="Patyshakuliyeva A."/>
            <person name="Rokas A."/>
            <person name="Ruiz-Duenas F.J."/>
            <person name="Sabat G."/>
            <person name="Salamov A."/>
            <person name="Samejima M."/>
            <person name="Schmutz J."/>
            <person name="Slot J.C."/>
            <person name="St John F."/>
            <person name="Stenlid J."/>
            <person name="Sun H."/>
            <person name="Sun S."/>
            <person name="Syed K."/>
            <person name="Tsang A."/>
            <person name="Wiebenga A."/>
            <person name="Young D."/>
            <person name="Pisabarro A."/>
            <person name="Eastwood D.C."/>
            <person name="Martin F."/>
            <person name="Cullen D."/>
            <person name="Grigoriev I.V."/>
            <person name="Hibbett D.S."/>
        </authorList>
    </citation>
    <scope>NUCLEOTIDE SEQUENCE [LARGE SCALE GENOMIC DNA]</scope>
    <source>
        <strain evidence="12">RWD-64-598 SS2</strain>
    </source>
</reference>
<dbReference type="InterPro" id="IPR002401">
    <property type="entry name" value="Cyt_P450_E_grp-I"/>
</dbReference>
<dbReference type="PRINTS" id="PR00463">
    <property type="entry name" value="EP450I"/>
</dbReference>
<dbReference type="GO" id="GO:0020037">
    <property type="term" value="F:heme binding"/>
    <property type="evidence" value="ECO:0007669"/>
    <property type="project" value="InterPro"/>
</dbReference>
<comment type="cofactor">
    <cofactor evidence="1 9">
        <name>heme</name>
        <dbReference type="ChEBI" id="CHEBI:30413"/>
    </cofactor>
</comment>
<proteinExistence type="inferred from homology"/>
<dbReference type="PRINTS" id="PR00385">
    <property type="entry name" value="P450"/>
</dbReference>
<protein>
    <submittedName>
        <fullName evidence="11">Cytochrome P450</fullName>
    </submittedName>
</protein>
<dbReference type="Gene3D" id="1.10.630.10">
    <property type="entry name" value="Cytochrome P450"/>
    <property type="match status" value="1"/>
</dbReference>
<keyword evidence="12" id="KW-1185">Reference proteome</keyword>
<feature type="binding site" description="axial binding residue" evidence="9">
    <location>
        <position position="439"/>
    </location>
    <ligand>
        <name>heme</name>
        <dbReference type="ChEBI" id="CHEBI:30413"/>
    </ligand>
    <ligandPart>
        <name>Fe</name>
        <dbReference type="ChEBI" id="CHEBI:18248"/>
    </ligandPart>
</feature>
<keyword evidence="7 9" id="KW-0408">Iron</keyword>
<evidence type="ECO:0000313" key="11">
    <source>
        <dbReference type="EMBL" id="EIW80008.1"/>
    </source>
</evidence>